<name>X1FLU3_9ZZZZ</name>
<feature type="non-terminal residue" evidence="2">
    <location>
        <position position="167"/>
    </location>
</feature>
<sequence>MKTFLKISLFTISIIVLLFVLFLAFFTITDYKPDATFDIHNTDHPDTLKRGDTLTIITWNIGYAGLGNKMDFFYDGGEQVRTTNENTQKNLAEINNFLSNTCKPDFMLLQEVDKKAKRTYFIDETKHLAGLFKEFFMFFAPNYKVRLVPLPATSPMGFVHSGLLSLS</sequence>
<comment type="caution">
    <text evidence="2">The sequence shown here is derived from an EMBL/GenBank/DDBJ whole genome shotgun (WGS) entry which is preliminary data.</text>
</comment>
<reference evidence="2" key="1">
    <citation type="journal article" date="2014" name="Front. Microbiol.">
        <title>High frequency of phylogenetically diverse reductive dehalogenase-homologous genes in deep subseafloor sedimentary metagenomes.</title>
        <authorList>
            <person name="Kawai M."/>
            <person name="Futagami T."/>
            <person name="Toyoda A."/>
            <person name="Takaki Y."/>
            <person name="Nishi S."/>
            <person name="Hori S."/>
            <person name="Arai W."/>
            <person name="Tsubouchi T."/>
            <person name="Morono Y."/>
            <person name="Uchiyama I."/>
            <person name="Ito T."/>
            <person name="Fujiyama A."/>
            <person name="Inagaki F."/>
            <person name="Takami H."/>
        </authorList>
    </citation>
    <scope>NUCLEOTIDE SEQUENCE</scope>
    <source>
        <strain evidence="2">Expedition CK06-06</strain>
    </source>
</reference>
<dbReference type="SUPFAM" id="SSF56219">
    <property type="entry name" value="DNase I-like"/>
    <property type="match status" value="1"/>
</dbReference>
<dbReference type="EMBL" id="BARU01001881">
    <property type="protein sequence ID" value="GAH21748.1"/>
    <property type="molecule type" value="Genomic_DNA"/>
</dbReference>
<proteinExistence type="predicted"/>
<organism evidence="2">
    <name type="scientific">marine sediment metagenome</name>
    <dbReference type="NCBI Taxonomy" id="412755"/>
    <lineage>
        <taxon>unclassified sequences</taxon>
        <taxon>metagenomes</taxon>
        <taxon>ecological metagenomes</taxon>
    </lineage>
</organism>
<evidence type="ECO:0008006" key="3">
    <source>
        <dbReference type="Google" id="ProtNLM"/>
    </source>
</evidence>
<keyword evidence="1" id="KW-1133">Transmembrane helix</keyword>
<keyword evidence="1" id="KW-0472">Membrane</keyword>
<evidence type="ECO:0000313" key="2">
    <source>
        <dbReference type="EMBL" id="GAH21748.1"/>
    </source>
</evidence>
<dbReference type="AlphaFoldDB" id="X1FLU3"/>
<feature type="transmembrane region" description="Helical" evidence="1">
    <location>
        <begin position="7"/>
        <end position="28"/>
    </location>
</feature>
<keyword evidence="1" id="KW-0812">Transmembrane</keyword>
<dbReference type="InterPro" id="IPR036691">
    <property type="entry name" value="Endo/exonu/phosph_ase_sf"/>
</dbReference>
<protein>
    <recommendedName>
        <fullName evidence="3">Endonuclease/exonuclease/phosphatase domain-containing protein</fullName>
    </recommendedName>
</protein>
<evidence type="ECO:0000256" key="1">
    <source>
        <dbReference type="SAM" id="Phobius"/>
    </source>
</evidence>
<dbReference type="Gene3D" id="3.60.10.10">
    <property type="entry name" value="Endonuclease/exonuclease/phosphatase"/>
    <property type="match status" value="1"/>
</dbReference>
<gene>
    <name evidence="2" type="ORF">S03H2_04679</name>
</gene>
<accession>X1FLU3</accession>